<dbReference type="Gene3D" id="1.20.120.1450">
    <property type="match status" value="1"/>
</dbReference>
<sequence length="282" mass="32933">MKSVINTANKYMKHDMIEQHTELPEFPHIRSQLLYTCLRHEVPEREELFTLAASLVQMGLDTHDMVELEQGKNMQEMRAKQLKVLAGDYFSSRFYQVLSSAGQIETVRQLSSAICEVNRLKINFYQKLKQLTLTAEDYLNHSVQIRSQLYLSFAGCFSSKLRNSWQDIVTGLSRLELLQHEIHTHTPYVMQTRSYGYWKLKEMASEQDWRQAEEEESDPSQAALRLTNKYPLLSCLQDQVTHYWNEVNEKVKQLEPGALVSDIQKLGQQLLQVQPRRHTQAQ</sequence>
<keyword evidence="2" id="KW-1185">Reference proteome</keyword>
<protein>
    <submittedName>
        <fullName evidence="1">Heptaprenyl diphosphate synthase component 1</fullName>
    </submittedName>
</protein>
<evidence type="ECO:0000313" key="2">
    <source>
        <dbReference type="Proteomes" id="UP001597497"/>
    </source>
</evidence>
<name>A0ABW5RDY8_9BACL</name>
<proteinExistence type="predicted"/>
<gene>
    <name evidence="1" type="ORF">ACFSUC_15080</name>
</gene>
<dbReference type="InterPro" id="IPR009920">
    <property type="entry name" value="HEPPP_synth_su1"/>
</dbReference>
<accession>A0ABW5RDY8</accession>
<dbReference type="RefSeq" id="WP_379930453.1">
    <property type="nucleotide sequence ID" value="NZ_JBHUMM010000043.1"/>
</dbReference>
<dbReference type="Pfam" id="PF07307">
    <property type="entry name" value="HEPPP_synt_1"/>
    <property type="match status" value="1"/>
</dbReference>
<reference evidence="2" key="1">
    <citation type="journal article" date="2019" name="Int. J. Syst. Evol. Microbiol.">
        <title>The Global Catalogue of Microorganisms (GCM) 10K type strain sequencing project: providing services to taxonomists for standard genome sequencing and annotation.</title>
        <authorList>
            <consortium name="The Broad Institute Genomics Platform"/>
            <consortium name="The Broad Institute Genome Sequencing Center for Infectious Disease"/>
            <person name="Wu L."/>
            <person name="Ma J."/>
        </authorList>
    </citation>
    <scope>NUCLEOTIDE SEQUENCE [LARGE SCALE GENOMIC DNA]</scope>
    <source>
        <strain evidence="2">KCTC 33676</strain>
    </source>
</reference>
<dbReference type="Proteomes" id="UP001597497">
    <property type="component" value="Unassembled WGS sequence"/>
</dbReference>
<dbReference type="EMBL" id="JBHUMM010000043">
    <property type="protein sequence ID" value="MFD2672891.1"/>
    <property type="molecule type" value="Genomic_DNA"/>
</dbReference>
<organism evidence="1 2">
    <name type="scientific">Marinicrinis sediminis</name>
    <dbReference type="NCBI Taxonomy" id="1652465"/>
    <lineage>
        <taxon>Bacteria</taxon>
        <taxon>Bacillati</taxon>
        <taxon>Bacillota</taxon>
        <taxon>Bacilli</taxon>
        <taxon>Bacillales</taxon>
        <taxon>Paenibacillaceae</taxon>
    </lineage>
</organism>
<comment type="caution">
    <text evidence="1">The sequence shown here is derived from an EMBL/GenBank/DDBJ whole genome shotgun (WGS) entry which is preliminary data.</text>
</comment>
<evidence type="ECO:0000313" key="1">
    <source>
        <dbReference type="EMBL" id="MFD2672891.1"/>
    </source>
</evidence>